<dbReference type="GO" id="GO:0045259">
    <property type="term" value="C:proton-transporting ATP synthase complex"/>
    <property type="evidence" value="ECO:0007669"/>
    <property type="project" value="UniProtKB-KW"/>
</dbReference>
<dbReference type="RefSeq" id="WP_128525412.1">
    <property type="nucleotide sequence ID" value="NZ_CANLVY010000001.1"/>
</dbReference>
<dbReference type="Gene3D" id="1.10.1140.10">
    <property type="entry name" value="Bovine Mitochondrial F1-atpase, Atp Synthase Beta Chain, Chain D, domain 3"/>
    <property type="match status" value="1"/>
</dbReference>
<dbReference type="Pfam" id="PF22919">
    <property type="entry name" value="ATP-synt_VA_C"/>
    <property type="match status" value="1"/>
</dbReference>
<dbReference type="OrthoDB" id="2447669at2"/>
<dbReference type="SUPFAM" id="SSF47917">
    <property type="entry name" value="C-terminal domain of alpha and beta subunits of F1 ATP synthase"/>
    <property type="match status" value="1"/>
</dbReference>
<keyword evidence="5" id="KW-0067">ATP-binding</keyword>
<evidence type="ECO:0000259" key="11">
    <source>
        <dbReference type="Pfam" id="PF22919"/>
    </source>
</evidence>
<evidence type="ECO:0000256" key="9">
    <source>
        <dbReference type="ARBA" id="ARBA00023196"/>
    </source>
</evidence>
<accession>A0A410MEQ1</accession>
<evidence type="ECO:0000256" key="3">
    <source>
        <dbReference type="ARBA" id="ARBA00022448"/>
    </source>
</evidence>
<dbReference type="InterPro" id="IPR020003">
    <property type="entry name" value="ATPase_a/bsu_AS"/>
</dbReference>
<gene>
    <name evidence="12" type="ORF">HLI_13535</name>
</gene>
<dbReference type="Proteomes" id="UP000287756">
    <property type="component" value="Chromosome"/>
</dbReference>
<feature type="domain" description="ATP synthase A/B type C-terminal" evidence="11">
    <location>
        <begin position="244"/>
        <end position="316"/>
    </location>
</feature>
<dbReference type="EMBL" id="CP026118">
    <property type="protein sequence ID" value="QAS53135.1"/>
    <property type="molecule type" value="Genomic_DNA"/>
</dbReference>
<keyword evidence="8" id="KW-0472">Membrane</keyword>
<dbReference type="KEGG" id="hli:HLI_13535"/>
<dbReference type="InterPro" id="IPR050053">
    <property type="entry name" value="ATPase_alpha/beta_chains"/>
</dbReference>
<evidence type="ECO:0000256" key="6">
    <source>
        <dbReference type="ARBA" id="ARBA00022967"/>
    </source>
</evidence>
<dbReference type="AlphaFoldDB" id="A0A410MEQ1"/>
<protein>
    <recommendedName>
        <fullName evidence="11">ATP synthase A/B type C-terminal domain-containing protein</fullName>
    </recommendedName>
</protein>
<evidence type="ECO:0000313" key="12">
    <source>
        <dbReference type="EMBL" id="QAS53135.1"/>
    </source>
</evidence>
<name>A0A410MEQ1_9BACI</name>
<evidence type="ECO:0000313" key="13">
    <source>
        <dbReference type="Proteomes" id="UP000287756"/>
    </source>
</evidence>
<evidence type="ECO:0000256" key="1">
    <source>
        <dbReference type="ARBA" id="ARBA00004370"/>
    </source>
</evidence>
<reference evidence="12 13" key="1">
    <citation type="submission" date="2018-01" db="EMBL/GenBank/DDBJ databases">
        <title>The whole genome sequencing and assembly of Halobacillus litoralis ERB031 strain.</title>
        <authorList>
            <person name="Lee S.-J."/>
            <person name="Park M.-K."/>
            <person name="Kim J.-Y."/>
            <person name="Lee Y.-J."/>
            <person name="Yi H."/>
            <person name="Bahn Y.-S."/>
            <person name="Kim J.F."/>
            <person name="Lee D.-W."/>
        </authorList>
    </citation>
    <scope>NUCLEOTIDE SEQUENCE [LARGE SCALE GENOMIC DNA]</scope>
    <source>
        <strain evidence="12 13">ERB 031</strain>
    </source>
</reference>
<dbReference type="SUPFAM" id="SSF52540">
    <property type="entry name" value="P-loop containing nucleoside triphosphate hydrolases"/>
    <property type="match status" value="1"/>
</dbReference>
<dbReference type="InterPro" id="IPR024034">
    <property type="entry name" value="ATPase_F1/V1_b/a_C"/>
</dbReference>
<evidence type="ECO:0000256" key="4">
    <source>
        <dbReference type="ARBA" id="ARBA00022741"/>
    </source>
</evidence>
<dbReference type="GO" id="GO:0005524">
    <property type="term" value="F:ATP binding"/>
    <property type="evidence" value="ECO:0007669"/>
    <property type="project" value="UniProtKB-KW"/>
</dbReference>
<evidence type="ECO:0000256" key="2">
    <source>
        <dbReference type="ARBA" id="ARBA00008936"/>
    </source>
</evidence>
<sequence length="347" mass="38943">MESIHLNVALLRRRVPNLTKSARTVGLRPATVSNLCNGKISLGRTEVRTLVALASLAECSLDELIIRGERFEMIETGIKVIDLFAPLAKGGTAGLVARPGMGQLVVLAEIFHRLNKKKFKIAFLQPEGDHPEISDITEIVDFNCLSISEVEEKVIQIGKNTDVIFVADRSHVIDGTIYRLQEKWADLPSVTTFLVDLKGEAIDKDLPYGPLETLWQFDMELSARHLYPAIHPLHSTSTVLEGANLEQNHFYTQQKAQKLLRRYRELKSIVRVSGVETLSETDTQIYQRGEKLENYLTQPLFVAEAFTGVEGVHVQLEQVLVDVRKLIEGVYDHKDKEDFAMVGRISG</sequence>
<organism evidence="12 13">
    <name type="scientific">Halobacillus litoralis</name>
    <dbReference type="NCBI Taxonomy" id="45668"/>
    <lineage>
        <taxon>Bacteria</taxon>
        <taxon>Bacillati</taxon>
        <taxon>Bacillota</taxon>
        <taxon>Bacilli</taxon>
        <taxon>Bacillales</taxon>
        <taxon>Bacillaceae</taxon>
        <taxon>Halobacillus</taxon>
    </lineage>
</organism>
<keyword evidence="7" id="KW-0406">Ion transport</keyword>
<proteinExistence type="inferred from homology"/>
<keyword evidence="10" id="KW-0066">ATP synthesis</keyword>
<dbReference type="PANTHER" id="PTHR15184:SF71">
    <property type="entry name" value="ATP SYNTHASE SUBUNIT BETA, MITOCHONDRIAL"/>
    <property type="match status" value="1"/>
</dbReference>
<comment type="subcellular location">
    <subcellularLocation>
        <location evidence="1">Membrane</location>
    </subcellularLocation>
</comment>
<dbReference type="InterPro" id="IPR055190">
    <property type="entry name" value="ATP-synt_VA_C"/>
</dbReference>
<dbReference type="Gene3D" id="3.40.50.300">
    <property type="entry name" value="P-loop containing nucleotide triphosphate hydrolases"/>
    <property type="match status" value="1"/>
</dbReference>
<dbReference type="GO" id="GO:0046933">
    <property type="term" value="F:proton-transporting ATP synthase activity, rotational mechanism"/>
    <property type="evidence" value="ECO:0007669"/>
    <property type="project" value="TreeGrafter"/>
</dbReference>
<dbReference type="PROSITE" id="PS00152">
    <property type="entry name" value="ATPASE_ALPHA_BETA"/>
    <property type="match status" value="1"/>
</dbReference>
<dbReference type="InterPro" id="IPR027417">
    <property type="entry name" value="P-loop_NTPase"/>
</dbReference>
<keyword evidence="6" id="KW-1278">Translocase</keyword>
<evidence type="ECO:0000256" key="10">
    <source>
        <dbReference type="ARBA" id="ARBA00023310"/>
    </source>
</evidence>
<evidence type="ECO:0000256" key="8">
    <source>
        <dbReference type="ARBA" id="ARBA00023136"/>
    </source>
</evidence>
<keyword evidence="9" id="KW-0139">CF(1)</keyword>
<keyword evidence="3" id="KW-0813">Transport</keyword>
<evidence type="ECO:0000256" key="5">
    <source>
        <dbReference type="ARBA" id="ARBA00022840"/>
    </source>
</evidence>
<comment type="similarity">
    <text evidence="2">Belongs to the ATPase alpha/beta chains family.</text>
</comment>
<evidence type="ECO:0000256" key="7">
    <source>
        <dbReference type="ARBA" id="ARBA00023065"/>
    </source>
</evidence>
<keyword evidence="4" id="KW-0547">Nucleotide-binding</keyword>
<dbReference type="PANTHER" id="PTHR15184">
    <property type="entry name" value="ATP SYNTHASE"/>
    <property type="match status" value="1"/>
</dbReference>